<accession>A0A8D2G9L6</accession>
<protein>
    <submittedName>
        <fullName evidence="1">Uncharacterized protein</fullName>
    </submittedName>
</protein>
<organism evidence="1 2">
    <name type="scientific">Theropithecus gelada</name>
    <name type="common">Gelada baboon</name>
    <dbReference type="NCBI Taxonomy" id="9565"/>
    <lineage>
        <taxon>Eukaryota</taxon>
        <taxon>Metazoa</taxon>
        <taxon>Chordata</taxon>
        <taxon>Craniata</taxon>
        <taxon>Vertebrata</taxon>
        <taxon>Euteleostomi</taxon>
        <taxon>Mammalia</taxon>
        <taxon>Eutheria</taxon>
        <taxon>Euarchontoglires</taxon>
        <taxon>Primates</taxon>
        <taxon>Haplorrhini</taxon>
        <taxon>Catarrhini</taxon>
        <taxon>Cercopithecidae</taxon>
        <taxon>Cercopithecinae</taxon>
        <taxon>Theropithecus</taxon>
    </lineage>
</organism>
<dbReference type="Proteomes" id="UP000694411">
    <property type="component" value="Chromosome 9"/>
</dbReference>
<reference evidence="1" key="2">
    <citation type="submission" date="2025-08" db="UniProtKB">
        <authorList>
            <consortium name="Ensembl"/>
        </authorList>
    </citation>
    <scope>IDENTIFICATION</scope>
</reference>
<evidence type="ECO:0000313" key="1">
    <source>
        <dbReference type="Ensembl" id="ENSTGEP00000035058.1"/>
    </source>
</evidence>
<dbReference type="PANTHER" id="PTHR12138:SF135">
    <property type="entry name" value="SAM DOMAIN-CONTAINING PROTEIN"/>
    <property type="match status" value="1"/>
</dbReference>
<dbReference type="Ensembl" id="ENSTGET00000041614.1">
    <property type="protein sequence ID" value="ENSTGEP00000035058.1"/>
    <property type="gene ID" value="ENSTGEG00000027946.1"/>
</dbReference>
<reference evidence="1" key="1">
    <citation type="submission" date="2018-05" db="EMBL/GenBank/DDBJ databases">
        <title>Whole genome of Theropithecus gelada.</title>
        <authorList>
            <person name="Chiou K.L."/>
            <person name="Snyder-Mackler N."/>
        </authorList>
    </citation>
    <scope>NUCLEOTIDE SEQUENCE [LARGE SCALE GENOMIC DNA]</scope>
</reference>
<keyword evidence="2" id="KW-1185">Reference proteome</keyword>
<dbReference type="PRINTS" id="PR02045">
    <property type="entry name" value="F138DOMAIN"/>
</dbReference>
<name>A0A8D2G9L6_THEGE</name>
<dbReference type="AlphaFoldDB" id="A0A8D2G9L6"/>
<sequence>HPLHACHPSGASLCPPDWLDCSGAILAHCNLSFLGSSDFRASASRVTGITGMCHHTQLIFVVSIETEFRCVGQAGLKLLTSSDLPVLSSQSAGKTGASHRAWPSALIFYWQCFQTLSQDHPSLQCVRVMGVDPS</sequence>
<dbReference type="PANTHER" id="PTHR12138">
    <property type="entry name" value="PRIMATE-EXPANDED PROTEIN FAMILY"/>
    <property type="match status" value="1"/>
</dbReference>
<reference evidence="1" key="3">
    <citation type="submission" date="2025-09" db="UniProtKB">
        <authorList>
            <consortium name="Ensembl"/>
        </authorList>
    </citation>
    <scope>IDENTIFICATION</scope>
</reference>
<proteinExistence type="predicted"/>
<evidence type="ECO:0000313" key="2">
    <source>
        <dbReference type="Proteomes" id="UP000694411"/>
    </source>
</evidence>